<keyword evidence="3" id="KW-1185">Reference proteome</keyword>
<feature type="compositionally biased region" description="Polar residues" evidence="1">
    <location>
        <begin position="210"/>
        <end position="220"/>
    </location>
</feature>
<dbReference type="Proteomes" id="UP001162131">
    <property type="component" value="Unassembled WGS sequence"/>
</dbReference>
<proteinExistence type="predicted"/>
<reference evidence="2" key="1">
    <citation type="submission" date="2021-09" db="EMBL/GenBank/DDBJ databases">
        <authorList>
            <consortium name="AG Swart"/>
            <person name="Singh M."/>
            <person name="Singh A."/>
            <person name="Seah K."/>
            <person name="Emmerich C."/>
        </authorList>
    </citation>
    <scope>NUCLEOTIDE SEQUENCE</scope>
    <source>
        <strain evidence="2">ATCC30299</strain>
    </source>
</reference>
<protein>
    <submittedName>
        <fullName evidence="2">Uncharacterized protein</fullName>
    </submittedName>
</protein>
<dbReference type="EMBL" id="CAJZBQ010000015">
    <property type="protein sequence ID" value="CAG9316412.1"/>
    <property type="molecule type" value="Genomic_DNA"/>
</dbReference>
<feature type="region of interest" description="Disordered" evidence="1">
    <location>
        <begin position="199"/>
        <end position="220"/>
    </location>
</feature>
<sequence>MDQYLCTFSSCKNRAKYSCDCNSAPFCKNHVSEHKKLPKKPHSIEPLFTLPNPETKNTLLIETNYVLEQLRNNNKKLIEYVSRIFAAFENILEKSIIDAEHNINKILTNITNTTKLCKLEKDRYLQCLNLDPLDALDIFRWFIEHDLEVRASEIKNAMEEIMAIAEELSNYLCENINTFWDSSRQTLLSKDKKTLLSEGKQSKEEFSGYSKPSQKSQDPSLSNIIDEAINLIELEEQSGKLPEKLQNKPQIPGTLSKVAQCWVCSQWKASDEYTIKCQGHDVCNRCRIKNLEYCLICKIFYSDHENIIKYGHSP</sequence>
<evidence type="ECO:0000313" key="2">
    <source>
        <dbReference type="EMBL" id="CAG9316412.1"/>
    </source>
</evidence>
<name>A0AAU9IPK7_9CILI</name>
<comment type="caution">
    <text evidence="2">The sequence shown here is derived from an EMBL/GenBank/DDBJ whole genome shotgun (WGS) entry which is preliminary data.</text>
</comment>
<evidence type="ECO:0000256" key="1">
    <source>
        <dbReference type="SAM" id="MobiDB-lite"/>
    </source>
</evidence>
<organism evidence="2 3">
    <name type="scientific">Blepharisma stoltei</name>
    <dbReference type="NCBI Taxonomy" id="1481888"/>
    <lineage>
        <taxon>Eukaryota</taxon>
        <taxon>Sar</taxon>
        <taxon>Alveolata</taxon>
        <taxon>Ciliophora</taxon>
        <taxon>Postciliodesmatophora</taxon>
        <taxon>Heterotrichea</taxon>
        <taxon>Heterotrichida</taxon>
        <taxon>Blepharismidae</taxon>
        <taxon>Blepharisma</taxon>
    </lineage>
</organism>
<dbReference type="AlphaFoldDB" id="A0AAU9IPK7"/>
<accession>A0AAU9IPK7</accession>
<evidence type="ECO:0000313" key="3">
    <source>
        <dbReference type="Proteomes" id="UP001162131"/>
    </source>
</evidence>
<gene>
    <name evidence="2" type="ORF">BSTOLATCC_MIC15842</name>
</gene>